<dbReference type="PANTHER" id="PTHR30006:SF2">
    <property type="entry name" value="ABC TRANSPORTER SUBSTRATE-BINDING PROTEIN"/>
    <property type="match status" value="1"/>
</dbReference>
<dbReference type="EMBL" id="CP073695">
    <property type="protein sequence ID" value="QUO47152.1"/>
    <property type="molecule type" value="Genomic_DNA"/>
</dbReference>
<evidence type="ECO:0000256" key="2">
    <source>
        <dbReference type="SAM" id="MobiDB-lite"/>
    </source>
</evidence>
<protein>
    <submittedName>
        <fullName evidence="3">ABC transporter substrate-binding protein</fullName>
    </submittedName>
</protein>
<evidence type="ECO:0000313" key="3">
    <source>
        <dbReference type="EMBL" id="QUO47152.1"/>
    </source>
</evidence>
<dbReference type="RefSeq" id="WP_017342787.1">
    <property type="nucleotide sequence ID" value="NZ_CP073695.1"/>
</dbReference>
<feature type="compositionally biased region" description="Basic and acidic residues" evidence="2">
    <location>
        <begin position="1"/>
        <end position="20"/>
    </location>
</feature>
<evidence type="ECO:0000256" key="1">
    <source>
        <dbReference type="ARBA" id="ARBA00022729"/>
    </source>
</evidence>
<dbReference type="SUPFAM" id="SSF53850">
    <property type="entry name" value="Periplasmic binding protein-like II"/>
    <property type="match status" value="1"/>
</dbReference>
<organism evidence="3 4">
    <name type="scientific">Halorubrum ruber</name>
    <dbReference type="NCBI Taxonomy" id="2982524"/>
    <lineage>
        <taxon>Archaea</taxon>
        <taxon>Methanobacteriati</taxon>
        <taxon>Methanobacteriota</taxon>
        <taxon>Stenosarchaea group</taxon>
        <taxon>Halobacteria</taxon>
        <taxon>Halobacteriales</taxon>
        <taxon>Haloferacaceae</taxon>
        <taxon>Halorubrum</taxon>
    </lineage>
</organism>
<accession>A0A8T8LIY4</accession>
<sequence length="414" mass="45940">MSHEEPENDTLERAKSDGQRFGRRGVTSRRTFLATGAALSAAAVAGCAGGTGSGSTEGPEPPWTTEELADQVGDDAEINIYASTGADQEWYDLVDVINDEFGTSVEPNVFATNGNDLTQRFVQERQAGNDTADVLSSPTGIDDDMLVTARDESKEAALDIGREYFEWDLDQKFWFNDVLDDVQQYPFYVTGYNGGPGLTMPVNEDVFADRGLDVPSTYNDLLDDQYEGMEVAISSAYIASDMVGWIVRHNAAETEMTETEWAQQLHDHLSYTGVSSHTAGTREVRDGNIPLMLYNWPTVIAPFTGEDSPLTGVFPEDVPSFMNGSPIAINKEAPNPWVARFFLSATLEEAVQRRMINDVERQIPCRMDLDYSAQDPDSYTEKRLNSDYEAVEFWDEWRNSTVGQKVKDVGAFDI</sequence>
<dbReference type="Proteomes" id="UP000679341">
    <property type="component" value="Chromosome"/>
</dbReference>
<gene>
    <name evidence="3" type="ORF">J7656_11240</name>
</gene>
<dbReference type="AlphaFoldDB" id="A0A8T8LIY4"/>
<dbReference type="InterPro" id="IPR006311">
    <property type="entry name" value="TAT_signal"/>
</dbReference>
<keyword evidence="4" id="KW-1185">Reference proteome</keyword>
<name>A0A8T8LIY4_9EURY</name>
<evidence type="ECO:0000313" key="4">
    <source>
        <dbReference type="Proteomes" id="UP000679341"/>
    </source>
</evidence>
<dbReference type="Gene3D" id="3.40.190.10">
    <property type="entry name" value="Periplasmic binding protein-like II"/>
    <property type="match status" value="3"/>
</dbReference>
<dbReference type="PROSITE" id="PS51318">
    <property type="entry name" value="TAT"/>
    <property type="match status" value="1"/>
</dbReference>
<dbReference type="GeneID" id="64828122"/>
<dbReference type="OrthoDB" id="346175at2157"/>
<reference evidence="3 4" key="1">
    <citation type="submission" date="2021-03" db="EMBL/GenBank/DDBJ databases">
        <title>Halorubrum sodomense MBLA0099, Whole genome shotgun sequencing.</title>
        <authorList>
            <person name="Seo M.-J."/>
            <person name="Cho E.-S."/>
            <person name="Hwang C.Y."/>
        </authorList>
    </citation>
    <scope>NUCLEOTIDE SEQUENCE [LARGE SCALE GENOMIC DNA]</scope>
    <source>
        <strain evidence="3 4">MBLA0099</strain>
    </source>
</reference>
<proteinExistence type="predicted"/>
<feature type="region of interest" description="Disordered" evidence="2">
    <location>
        <begin position="1"/>
        <end position="26"/>
    </location>
</feature>
<keyword evidence="1" id="KW-0732">Signal</keyword>
<dbReference type="PANTHER" id="PTHR30006">
    <property type="entry name" value="THIAMINE-BINDING PERIPLASMIC PROTEIN-RELATED"/>
    <property type="match status" value="1"/>
</dbReference>
<dbReference type="KEGG" id="hss:J7656_11240"/>